<dbReference type="EMBL" id="JACHIF010000004">
    <property type="protein sequence ID" value="MBB5038248.1"/>
    <property type="molecule type" value="Genomic_DNA"/>
</dbReference>
<evidence type="ECO:0000313" key="1">
    <source>
        <dbReference type="EMBL" id="MBB5038248.1"/>
    </source>
</evidence>
<dbReference type="Proteomes" id="UP000534294">
    <property type="component" value="Unassembled WGS sequence"/>
</dbReference>
<dbReference type="RefSeq" id="WP_184208870.1">
    <property type="nucleotide sequence ID" value="NZ_JACHIF010000004.1"/>
</dbReference>
<gene>
    <name evidence="1" type="ORF">HNQ64_002506</name>
</gene>
<accession>A0A7W7YL85</accession>
<name>A0A7W7YL85_9BACT</name>
<protein>
    <submittedName>
        <fullName evidence="1">Uncharacterized protein</fullName>
    </submittedName>
</protein>
<proteinExistence type="predicted"/>
<comment type="caution">
    <text evidence="1">The sequence shown here is derived from an EMBL/GenBank/DDBJ whole genome shotgun (WGS) entry which is preliminary data.</text>
</comment>
<reference evidence="1 2" key="1">
    <citation type="submission" date="2020-08" db="EMBL/GenBank/DDBJ databases">
        <title>Genomic Encyclopedia of Type Strains, Phase IV (KMG-IV): sequencing the most valuable type-strain genomes for metagenomic binning, comparative biology and taxonomic classification.</title>
        <authorList>
            <person name="Goeker M."/>
        </authorList>
    </citation>
    <scope>NUCLEOTIDE SEQUENCE [LARGE SCALE GENOMIC DNA]</scope>
    <source>
        <strain evidence="1 2">DSM 12251</strain>
    </source>
</reference>
<dbReference type="AlphaFoldDB" id="A0A7W7YL85"/>
<evidence type="ECO:0000313" key="2">
    <source>
        <dbReference type="Proteomes" id="UP000534294"/>
    </source>
</evidence>
<organism evidence="1 2">
    <name type="scientific">Prosthecobacter dejongeii</name>
    <dbReference type="NCBI Taxonomy" id="48465"/>
    <lineage>
        <taxon>Bacteria</taxon>
        <taxon>Pseudomonadati</taxon>
        <taxon>Verrucomicrobiota</taxon>
        <taxon>Verrucomicrobiia</taxon>
        <taxon>Verrucomicrobiales</taxon>
        <taxon>Verrucomicrobiaceae</taxon>
        <taxon>Prosthecobacter</taxon>
    </lineage>
</organism>
<sequence length="201" mass="22356">MRPKIVCLCGSTKFWETFQKESLRLTLEGVIVLSIGAATASDDSHFGSLPKPEYDRVKASLDELHKRKIDLADEVLVLNVGDYIGESTRSEIEYAILNGKMVHYAYPHGPRGLLLEGFLKTNEAWGPAPPQPLTCRLMKWLSEVKSMHDQFVSQGNEEASMAVAACHDSFKEVVKGYADDMQAYRAGPQIKREISPSGKPE</sequence>
<keyword evidence="2" id="KW-1185">Reference proteome</keyword>